<organism evidence="4 8">
    <name type="scientific">Didymodactylos carnosus</name>
    <dbReference type="NCBI Taxonomy" id="1234261"/>
    <lineage>
        <taxon>Eukaryota</taxon>
        <taxon>Metazoa</taxon>
        <taxon>Spiralia</taxon>
        <taxon>Gnathifera</taxon>
        <taxon>Rotifera</taxon>
        <taxon>Eurotatoria</taxon>
        <taxon>Bdelloidea</taxon>
        <taxon>Philodinida</taxon>
        <taxon>Philodinidae</taxon>
        <taxon>Didymodactylos</taxon>
    </lineage>
</organism>
<feature type="repeat" description="TPR" evidence="3">
    <location>
        <begin position="601"/>
        <end position="634"/>
    </location>
</feature>
<feature type="non-terminal residue" evidence="4">
    <location>
        <position position="704"/>
    </location>
</feature>
<dbReference type="Pfam" id="PF13181">
    <property type="entry name" value="TPR_8"/>
    <property type="match status" value="2"/>
</dbReference>
<dbReference type="EMBL" id="CAJOBC010000814">
    <property type="protein sequence ID" value="CAF3628717.1"/>
    <property type="molecule type" value="Genomic_DNA"/>
</dbReference>
<feature type="repeat" description="TPR" evidence="3">
    <location>
        <begin position="514"/>
        <end position="547"/>
    </location>
</feature>
<dbReference type="PANTHER" id="PTHR45641">
    <property type="entry name" value="TETRATRICOPEPTIDE REPEAT PROTEIN (AFU_ORTHOLOGUE AFUA_6G03870)"/>
    <property type="match status" value="1"/>
</dbReference>
<dbReference type="PROSITE" id="PS51996">
    <property type="entry name" value="TR_MART"/>
    <property type="match status" value="1"/>
</dbReference>
<evidence type="ECO:0000313" key="4">
    <source>
        <dbReference type="EMBL" id="CAF0841353.1"/>
    </source>
</evidence>
<accession>A0A813VK27</accession>
<dbReference type="EMBL" id="CAJOBA010003667">
    <property type="protein sequence ID" value="CAF3689122.1"/>
    <property type="molecule type" value="Genomic_DNA"/>
</dbReference>
<dbReference type="Proteomes" id="UP000677228">
    <property type="component" value="Unassembled WGS sequence"/>
</dbReference>
<dbReference type="Proteomes" id="UP000663829">
    <property type="component" value="Unassembled WGS sequence"/>
</dbReference>
<evidence type="ECO:0000313" key="6">
    <source>
        <dbReference type="EMBL" id="CAF3628717.1"/>
    </source>
</evidence>
<evidence type="ECO:0000313" key="8">
    <source>
        <dbReference type="Proteomes" id="UP000663829"/>
    </source>
</evidence>
<comment type="caution">
    <text evidence="4">The sequence shown here is derived from an EMBL/GenBank/DDBJ whole genome shotgun (WGS) entry which is preliminary data.</text>
</comment>
<keyword evidence="2 3" id="KW-0802">TPR repeat</keyword>
<dbReference type="SUPFAM" id="SSF56399">
    <property type="entry name" value="ADP-ribosylation"/>
    <property type="match status" value="1"/>
</dbReference>
<dbReference type="EMBL" id="CAJNOK010003667">
    <property type="protein sequence ID" value="CAF0909900.1"/>
    <property type="molecule type" value="Genomic_DNA"/>
</dbReference>
<evidence type="ECO:0000256" key="3">
    <source>
        <dbReference type="PROSITE-ProRule" id="PRU00339"/>
    </source>
</evidence>
<dbReference type="EMBL" id="CAJNOQ010000814">
    <property type="protein sequence ID" value="CAF0841353.1"/>
    <property type="molecule type" value="Genomic_DNA"/>
</dbReference>
<dbReference type="Gene3D" id="3.90.176.10">
    <property type="entry name" value="Toxin ADP-ribosyltransferase, Chain A, domain 1"/>
    <property type="match status" value="1"/>
</dbReference>
<dbReference type="Proteomes" id="UP000682733">
    <property type="component" value="Unassembled WGS sequence"/>
</dbReference>
<dbReference type="PROSITE" id="PS50005">
    <property type="entry name" value="TPR"/>
    <property type="match status" value="2"/>
</dbReference>
<dbReference type="InterPro" id="IPR011990">
    <property type="entry name" value="TPR-like_helical_dom_sf"/>
</dbReference>
<dbReference type="Gene3D" id="1.25.40.10">
    <property type="entry name" value="Tetratricopeptide repeat domain"/>
    <property type="match status" value="2"/>
</dbReference>
<gene>
    <name evidence="4" type="ORF">GPM918_LOCUS5582</name>
    <name evidence="5" type="ORF">OVA965_LOCUS10065</name>
    <name evidence="6" type="ORF">SRO942_LOCUS5582</name>
    <name evidence="7" type="ORF">TMI583_LOCUS10060</name>
</gene>
<dbReference type="SMART" id="SM00028">
    <property type="entry name" value="TPR"/>
    <property type="match status" value="4"/>
</dbReference>
<keyword evidence="1" id="KW-0677">Repeat</keyword>
<keyword evidence="8" id="KW-1185">Reference proteome</keyword>
<dbReference type="PANTHER" id="PTHR45641:SF1">
    <property type="entry name" value="AAA+ ATPASE DOMAIN-CONTAINING PROTEIN"/>
    <property type="match status" value="1"/>
</dbReference>
<evidence type="ECO:0000313" key="7">
    <source>
        <dbReference type="EMBL" id="CAF3689122.1"/>
    </source>
</evidence>
<reference evidence="4" key="1">
    <citation type="submission" date="2021-02" db="EMBL/GenBank/DDBJ databases">
        <authorList>
            <person name="Nowell W R."/>
        </authorList>
    </citation>
    <scope>NUCLEOTIDE SEQUENCE</scope>
</reference>
<evidence type="ECO:0000256" key="1">
    <source>
        <dbReference type="ARBA" id="ARBA00022737"/>
    </source>
</evidence>
<dbReference type="AlphaFoldDB" id="A0A813VK27"/>
<evidence type="ECO:0008006" key="9">
    <source>
        <dbReference type="Google" id="ProtNLM"/>
    </source>
</evidence>
<dbReference type="Proteomes" id="UP000681722">
    <property type="component" value="Unassembled WGS sequence"/>
</dbReference>
<evidence type="ECO:0000256" key="2">
    <source>
        <dbReference type="ARBA" id="ARBA00022803"/>
    </source>
</evidence>
<dbReference type="InterPro" id="IPR019734">
    <property type="entry name" value="TPR_rpt"/>
</dbReference>
<name>A0A813VK27_9BILA</name>
<dbReference type="SUPFAM" id="SSF48452">
    <property type="entry name" value="TPR-like"/>
    <property type="match status" value="1"/>
</dbReference>
<proteinExistence type="predicted"/>
<evidence type="ECO:0000313" key="5">
    <source>
        <dbReference type="EMBL" id="CAF0909900.1"/>
    </source>
</evidence>
<protein>
    <recommendedName>
        <fullName evidence="9">Tetratricopeptide repeat protein</fullName>
    </recommendedName>
</protein>
<sequence length="704" mass="81718">NSPVEQETIPINPNNWLNTAKILLSPPSGLEIYAIPGDNPSSLPTCFAKIKKYDQGHDVSSIVPERQTWFSWEDDLNLETLSLLWLDENVQQTNDNKLTQEKLRTVINCLKMFNKEAECKEYIQKAKQEKIVLVVSGRLGQIVIPAIHALPQMAAIYIYCQNKLLHEKWSEEYPKINKVICNPSELVSRIQTDQHQRNKFDDTLPLNIYVRSEQQPTDGSVINLDKENAEFMWFQLFIDTLLRLKYSDEKKYASVTKLVCKLKQNYKDDPKELEIIDEFARTHFSTNAVRWYTKECCIYRLLNKALSIKNIDFLFEFRFLIHDIYDQLKLAQEYGLRDITNSITFYRGQIISNDELDRIKNSIGGFISMNSFLSTSRNQQQAILFVQTATKSRNFQPVLFNIKVNQNATTKPFADISCLSTIPNGNEILFMLGSVFRIKNVGYDREHHPYVDLEFDDYNLTSIYFKQNKIDDETNLLTLFHLLFKMGEYNKAESFIKRVLSEPDEYEYAPKLTIECYNGLGQIAEQKKDFKQALHYYYKALDFIKNRSLSLVHPLIARSFIQVGLVHFTNGNIKLANDYLNIALYIYSTLTKDADRDLDVAKCYYSIGDIYNKAKKSDLAFINYDKALKIYKNITKMCSSTGNYLSALQYSQKALKIFENSLPCNPNDIRAIHNIPGLSFEQLKVYEDLKEMYDICSKQVGQKI</sequence>